<gene>
    <name evidence="6" type="ORF">SCFA_930007</name>
</gene>
<accession>A0A485M6K3</accession>
<organism evidence="6">
    <name type="scientific">anaerobic digester metagenome</name>
    <dbReference type="NCBI Taxonomy" id="1263854"/>
    <lineage>
        <taxon>unclassified sequences</taxon>
        <taxon>metagenomes</taxon>
        <taxon>ecological metagenomes</taxon>
    </lineage>
</organism>
<evidence type="ECO:0000259" key="5">
    <source>
        <dbReference type="Pfam" id="PF17953"/>
    </source>
</evidence>
<protein>
    <recommendedName>
        <fullName evidence="2">CRISPR system Cms protein Csm4</fullName>
    </recommendedName>
</protein>
<keyword evidence="3" id="KW-0694">RNA-binding</keyword>
<dbReference type="EMBL" id="CAADRM010000162">
    <property type="protein sequence ID" value="VFU18964.1"/>
    <property type="molecule type" value="Genomic_DNA"/>
</dbReference>
<feature type="domain" description="Csm4 C-terminal" evidence="5">
    <location>
        <begin position="233"/>
        <end position="327"/>
    </location>
</feature>
<dbReference type="InterPro" id="IPR040932">
    <property type="entry name" value="Csm4_C"/>
</dbReference>
<dbReference type="NCBIfam" id="TIGR01903">
    <property type="entry name" value="cas5_csm4"/>
    <property type="match status" value="1"/>
</dbReference>
<sequence>MSTYSYRLTFTGPVHFGASGIGMENSHVTLTSDALTSALINALCVLGKADETVEILRGDNPGFILSSLFLYQRSGDGTVHYALPKPLCKPPVDNETIQNMGKEIKKIQYLCPEDTHAWLGEARLSLDDISQIKTRSESLIKTAYEEELRPRVALDRQSSNSSFWRCGVIHFKKGAGLFGLVHIRDNAWKSVLESAFRMLGDLGLGGERTYGFGTFEFSGFETPPASWFKKERNQKRYMLLSSYYPNSKEKPHIRDIFAAWNFFENRGYIVSGRNTTTFKRKRLRMFSEGSVVHQPVRGMLVDVTPDDAQALGLFHRVYRSGLAFLFPWEDA</sequence>
<evidence type="ECO:0000256" key="1">
    <source>
        <dbReference type="ARBA" id="ARBA00005772"/>
    </source>
</evidence>
<dbReference type="GO" id="GO:0051607">
    <property type="term" value="P:defense response to virus"/>
    <property type="evidence" value="ECO:0007669"/>
    <property type="project" value="UniProtKB-KW"/>
</dbReference>
<reference evidence="6" key="1">
    <citation type="submission" date="2019-03" db="EMBL/GenBank/DDBJ databases">
        <authorList>
            <person name="Hao L."/>
        </authorList>
    </citation>
    <scope>NUCLEOTIDE SEQUENCE</scope>
</reference>
<evidence type="ECO:0000313" key="6">
    <source>
        <dbReference type="EMBL" id="VFU18964.1"/>
    </source>
</evidence>
<keyword evidence="4" id="KW-0051">Antiviral defense</keyword>
<dbReference type="GO" id="GO:0003723">
    <property type="term" value="F:RNA binding"/>
    <property type="evidence" value="ECO:0007669"/>
    <property type="project" value="UniProtKB-KW"/>
</dbReference>
<proteinExistence type="inferred from homology"/>
<dbReference type="Pfam" id="PF17953">
    <property type="entry name" value="Csm4_C"/>
    <property type="match status" value="1"/>
</dbReference>
<evidence type="ECO:0000256" key="4">
    <source>
        <dbReference type="ARBA" id="ARBA00023118"/>
    </source>
</evidence>
<evidence type="ECO:0000256" key="3">
    <source>
        <dbReference type="ARBA" id="ARBA00022884"/>
    </source>
</evidence>
<comment type="similarity">
    <text evidence="1">Belongs to the CRISPR-associated Csm4 family.</text>
</comment>
<evidence type="ECO:0000256" key="2">
    <source>
        <dbReference type="ARBA" id="ARBA00016109"/>
    </source>
</evidence>
<dbReference type="AlphaFoldDB" id="A0A485M6K3"/>
<name>A0A485M6K3_9ZZZZ</name>
<dbReference type="InterPro" id="IPR005510">
    <property type="entry name" value="Csm4"/>
</dbReference>